<comment type="caution">
    <text evidence="2">The sequence shown here is derived from an EMBL/GenBank/DDBJ whole genome shotgun (WGS) entry which is preliminary data.</text>
</comment>
<evidence type="ECO:0000313" key="2">
    <source>
        <dbReference type="EMBL" id="MFC0046708.1"/>
    </source>
</evidence>
<name>A0ABV6B9K9_9GAMM</name>
<protein>
    <submittedName>
        <fullName evidence="2">Prepilin-type N-terminal cleavage/methylation domain-containing protein</fullName>
    </submittedName>
</protein>
<dbReference type="EMBL" id="JBHLXP010000001">
    <property type="protein sequence ID" value="MFC0046708.1"/>
    <property type="molecule type" value="Genomic_DNA"/>
</dbReference>
<evidence type="ECO:0000313" key="3">
    <source>
        <dbReference type="Proteomes" id="UP001589813"/>
    </source>
</evidence>
<dbReference type="InterPro" id="IPR012902">
    <property type="entry name" value="N_methyl_site"/>
</dbReference>
<dbReference type="RefSeq" id="WP_377239263.1">
    <property type="nucleotide sequence ID" value="NZ_JBHLXP010000001.1"/>
</dbReference>
<keyword evidence="1" id="KW-0472">Membrane</keyword>
<keyword evidence="3" id="KW-1185">Reference proteome</keyword>
<organism evidence="2 3">
    <name type="scientific">Rheinheimera tilapiae</name>
    <dbReference type="NCBI Taxonomy" id="875043"/>
    <lineage>
        <taxon>Bacteria</taxon>
        <taxon>Pseudomonadati</taxon>
        <taxon>Pseudomonadota</taxon>
        <taxon>Gammaproteobacteria</taxon>
        <taxon>Chromatiales</taxon>
        <taxon>Chromatiaceae</taxon>
        <taxon>Rheinheimera</taxon>
    </lineage>
</organism>
<gene>
    <name evidence="2" type="ORF">ACFFJP_00230</name>
</gene>
<reference evidence="2 3" key="1">
    <citation type="submission" date="2024-09" db="EMBL/GenBank/DDBJ databases">
        <authorList>
            <person name="Sun Q."/>
            <person name="Mori K."/>
        </authorList>
    </citation>
    <scope>NUCLEOTIDE SEQUENCE [LARGE SCALE GENOMIC DNA]</scope>
    <source>
        <strain evidence="2 3">KCTC 23315</strain>
    </source>
</reference>
<feature type="transmembrane region" description="Helical" evidence="1">
    <location>
        <begin position="20"/>
        <end position="41"/>
    </location>
</feature>
<dbReference type="Proteomes" id="UP001589813">
    <property type="component" value="Unassembled WGS sequence"/>
</dbReference>
<accession>A0ABV6B9K9</accession>
<dbReference type="NCBIfam" id="TIGR02532">
    <property type="entry name" value="IV_pilin_GFxxxE"/>
    <property type="match status" value="1"/>
</dbReference>
<keyword evidence="1" id="KW-1133">Transmembrane helix</keyword>
<evidence type="ECO:0000256" key="1">
    <source>
        <dbReference type="SAM" id="Phobius"/>
    </source>
</evidence>
<sequence>MNCRTLPKSQRHQPQAAFTLLEFIVVILILGIITTSVTSYVRLGAGMYVDSTTTQQILSQSRFALERVVREVRGAVPGSIRVLSNGDNSISCVEFTPLALSGLYRDLPLYPQTRDWIGVTTVTTGWPATAGYRVVVYPTDSRHVYDLNQRRSAVVATLQNAPPDADGNANTERIQLDLISGVAPTFITESPQQRFFLAAQPVSFCVIGQQLRRYQNYGFQVGQSLPPSLTQSELMATGLFNQSTEPAFVLNTATLSRNAVLQIFWRFQPSTDLGQDLFFNHEVHIPNVP</sequence>
<dbReference type="Pfam" id="PF07963">
    <property type="entry name" value="N_methyl"/>
    <property type="match status" value="1"/>
</dbReference>
<keyword evidence="1" id="KW-0812">Transmembrane</keyword>
<proteinExistence type="predicted"/>